<dbReference type="RefSeq" id="WP_380774544.1">
    <property type="nucleotide sequence ID" value="NZ_JBHUEO010000044.1"/>
</dbReference>
<dbReference type="GO" id="GO:0016787">
    <property type="term" value="F:hydrolase activity"/>
    <property type="evidence" value="ECO:0007669"/>
    <property type="project" value="UniProtKB-KW"/>
</dbReference>
<name>A0ABW4KK57_9BACI</name>
<dbReference type="Gene3D" id="3.40.50.1000">
    <property type="entry name" value="HAD superfamily/HAD-like"/>
    <property type="match status" value="1"/>
</dbReference>
<comment type="caution">
    <text evidence="3">The sequence shown here is derived from an EMBL/GenBank/DDBJ whole genome shotgun (WGS) entry which is preliminary data.</text>
</comment>
<protein>
    <submittedName>
        <fullName evidence="3">HAD family hydrolase</fullName>
        <ecNumber evidence="3">3.-.-.-</ecNumber>
    </submittedName>
</protein>
<dbReference type="Pfam" id="PF13242">
    <property type="entry name" value="Hydrolase_like"/>
    <property type="match status" value="1"/>
</dbReference>
<evidence type="ECO:0000313" key="3">
    <source>
        <dbReference type="EMBL" id="MFD1707746.1"/>
    </source>
</evidence>
<keyword evidence="4" id="KW-1185">Reference proteome</keyword>
<evidence type="ECO:0000256" key="2">
    <source>
        <dbReference type="ARBA" id="ARBA00022842"/>
    </source>
</evidence>
<dbReference type="EC" id="3.-.-.-" evidence="3"/>
<dbReference type="InterPro" id="IPR023214">
    <property type="entry name" value="HAD_sf"/>
</dbReference>
<dbReference type="InterPro" id="IPR050155">
    <property type="entry name" value="HAD-like_hydrolase_sf"/>
</dbReference>
<dbReference type="SFLD" id="SFLDS00003">
    <property type="entry name" value="Haloacid_Dehalogenase"/>
    <property type="match status" value="1"/>
</dbReference>
<dbReference type="EMBL" id="JBHUEO010000044">
    <property type="protein sequence ID" value="MFD1707746.1"/>
    <property type="molecule type" value="Genomic_DNA"/>
</dbReference>
<dbReference type="PANTHER" id="PTHR43434">
    <property type="entry name" value="PHOSPHOGLYCOLATE PHOSPHATASE"/>
    <property type="match status" value="1"/>
</dbReference>
<keyword evidence="1 3" id="KW-0378">Hydrolase</keyword>
<dbReference type="PANTHER" id="PTHR43434:SF1">
    <property type="entry name" value="PHOSPHOGLYCOLATE PHOSPHATASE"/>
    <property type="match status" value="1"/>
</dbReference>
<reference evidence="4" key="1">
    <citation type="journal article" date="2019" name="Int. J. Syst. Evol. Microbiol.">
        <title>The Global Catalogue of Microorganisms (GCM) 10K type strain sequencing project: providing services to taxonomists for standard genome sequencing and annotation.</title>
        <authorList>
            <consortium name="The Broad Institute Genomics Platform"/>
            <consortium name="The Broad Institute Genome Sequencing Center for Infectious Disease"/>
            <person name="Wu L."/>
            <person name="Ma J."/>
        </authorList>
    </citation>
    <scope>NUCLEOTIDE SEQUENCE [LARGE SCALE GENOMIC DNA]</scope>
    <source>
        <strain evidence="4">CGMCC 1.12295</strain>
    </source>
</reference>
<accession>A0ABW4KK57</accession>
<evidence type="ECO:0000256" key="1">
    <source>
        <dbReference type="ARBA" id="ARBA00022801"/>
    </source>
</evidence>
<dbReference type="SFLD" id="SFLDG01129">
    <property type="entry name" value="C1.5:_HAD__Beta-PGM__Phosphata"/>
    <property type="match status" value="1"/>
</dbReference>
<gene>
    <name evidence="3" type="ORF">ACFSCZ_13545</name>
</gene>
<keyword evidence="2" id="KW-0460">Magnesium</keyword>
<organism evidence="3 4">
    <name type="scientific">Siminovitchia sediminis</name>
    <dbReference type="NCBI Taxonomy" id="1274353"/>
    <lineage>
        <taxon>Bacteria</taxon>
        <taxon>Bacillati</taxon>
        <taxon>Bacillota</taxon>
        <taxon>Bacilli</taxon>
        <taxon>Bacillales</taxon>
        <taxon>Bacillaceae</taxon>
        <taxon>Siminovitchia</taxon>
    </lineage>
</organism>
<dbReference type="Proteomes" id="UP001597301">
    <property type="component" value="Unassembled WGS sequence"/>
</dbReference>
<dbReference type="InterPro" id="IPR036412">
    <property type="entry name" value="HAD-like_sf"/>
</dbReference>
<dbReference type="SUPFAM" id="SSF56784">
    <property type="entry name" value="HAD-like"/>
    <property type="match status" value="1"/>
</dbReference>
<sequence>MVKTVLFDVDGVLLSEERYFDMSALTVWEVLYSSKYMGLRPDKFKADPADEEIEKIRRDVFVDDQVLKLIKAGGVNANWDMIYLTASYQILYLLEQAKGELGCSLEKWLKNEIDRSVLMEIGNTLSGKDISIDFTAFLDDFANAELSKKGLMDHLDHLAKEKLGIETTMFGKMNELWYTCEHASQEWYVGDKHIIQSTGKPSVQTGKAGFMSDEKVLADKESVGELFYTLSKSGVRIGIGTGRPELETIEPFRALGWLDYFDINNIVTADDVLRAERSFPEHAPLSKPHPFTYIKALSCKQKSDQECLNEKLPVENGEETLIVGDSLADLIAAKEMGCLFAAVLTGLSGQEARAEFEEHQADYILDGVLGVKEVVQSMTK</sequence>
<proteinExistence type="predicted"/>
<evidence type="ECO:0000313" key="4">
    <source>
        <dbReference type="Proteomes" id="UP001597301"/>
    </source>
</evidence>